<accession>A0ABR2ZS88</accession>
<proteinExistence type="predicted"/>
<keyword evidence="2" id="KW-1185">Reference proteome</keyword>
<dbReference type="EMBL" id="JBBXMP010000069">
    <property type="protein sequence ID" value="KAL0063982.1"/>
    <property type="molecule type" value="Genomic_DNA"/>
</dbReference>
<comment type="caution">
    <text evidence="1">The sequence shown here is derived from an EMBL/GenBank/DDBJ whole genome shotgun (WGS) entry which is preliminary data.</text>
</comment>
<name>A0ABR2ZS88_9AGAR</name>
<dbReference type="Proteomes" id="UP001437256">
    <property type="component" value="Unassembled WGS sequence"/>
</dbReference>
<protein>
    <submittedName>
        <fullName evidence="1">Uncharacterized protein</fullName>
    </submittedName>
</protein>
<gene>
    <name evidence="1" type="ORF">AAF712_009050</name>
</gene>
<organism evidence="1 2">
    <name type="scientific">Marasmius tenuissimus</name>
    <dbReference type="NCBI Taxonomy" id="585030"/>
    <lineage>
        <taxon>Eukaryota</taxon>
        <taxon>Fungi</taxon>
        <taxon>Dikarya</taxon>
        <taxon>Basidiomycota</taxon>
        <taxon>Agaricomycotina</taxon>
        <taxon>Agaricomycetes</taxon>
        <taxon>Agaricomycetidae</taxon>
        <taxon>Agaricales</taxon>
        <taxon>Marasmiineae</taxon>
        <taxon>Marasmiaceae</taxon>
        <taxon>Marasmius</taxon>
    </lineage>
</organism>
<reference evidence="1 2" key="1">
    <citation type="submission" date="2024-05" db="EMBL/GenBank/DDBJ databases">
        <title>A draft genome resource for the thread blight pathogen Marasmius tenuissimus strain MS-2.</title>
        <authorList>
            <person name="Yulfo-Soto G.E."/>
            <person name="Baruah I.K."/>
            <person name="Amoako-Attah I."/>
            <person name="Bukari Y."/>
            <person name="Meinhardt L.W."/>
            <person name="Bailey B.A."/>
            <person name="Cohen S.P."/>
        </authorList>
    </citation>
    <scope>NUCLEOTIDE SEQUENCE [LARGE SCALE GENOMIC DNA]</scope>
    <source>
        <strain evidence="1 2">MS-2</strain>
    </source>
</reference>
<evidence type="ECO:0000313" key="1">
    <source>
        <dbReference type="EMBL" id="KAL0063982.1"/>
    </source>
</evidence>
<evidence type="ECO:0000313" key="2">
    <source>
        <dbReference type="Proteomes" id="UP001437256"/>
    </source>
</evidence>
<sequence length="265" mass="30681">MDSSFYEEVRTSTEGRIAYLEYKTIENEKNRQAWASSEVPRKIAEVADQKISLIHSNFHDDLLKSFDHTICNNPNCQNQKRTIIDFSMLIIHFYISYTFSTSTYDSLPNIPGSGTLPLSFVLPGYSTLHKYREVLGPNFQDRVSYLRQTVHPEVTEWVLTPLLKWLENNRGDALMTVAVHMRVMYWVNLIKAEETAGVRVRIHQMTVVAEDEVERFLREDNSREEEFYNPTFGAEDIKEHCRTIVAELWGAGLQPSRVAEVELQA</sequence>